<dbReference type="EMBL" id="JACHNH010000001">
    <property type="protein sequence ID" value="MBB4761969.1"/>
    <property type="molecule type" value="Genomic_DNA"/>
</dbReference>
<accession>A0A7W7HWD5</accession>
<comment type="caution">
    <text evidence="5">The sequence shown here is derived from an EMBL/GenBank/DDBJ whole genome shotgun (WGS) entry which is preliminary data.</text>
</comment>
<dbReference type="AlphaFoldDB" id="A0A7W7HWD5"/>
<dbReference type="InterPro" id="IPR051011">
    <property type="entry name" value="Metal_resp_trans_reg"/>
</dbReference>
<dbReference type="InterPro" id="IPR036388">
    <property type="entry name" value="WH-like_DNA-bd_sf"/>
</dbReference>
<evidence type="ECO:0000313" key="6">
    <source>
        <dbReference type="Proteomes" id="UP000578112"/>
    </source>
</evidence>
<name>A0A7W7HWD5_9ACTN</name>
<keyword evidence="2 5" id="KW-0238">DNA-binding</keyword>
<dbReference type="CDD" id="cd00090">
    <property type="entry name" value="HTH_ARSR"/>
    <property type="match status" value="1"/>
</dbReference>
<dbReference type="SMART" id="SM00418">
    <property type="entry name" value="HTH_ARSR"/>
    <property type="match status" value="1"/>
</dbReference>
<evidence type="ECO:0000313" key="5">
    <source>
        <dbReference type="EMBL" id="MBB4761969.1"/>
    </source>
</evidence>
<dbReference type="InterPro" id="IPR001845">
    <property type="entry name" value="HTH_ArsR_DNA-bd_dom"/>
</dbReference>
<organism evidence="5 6">
    <name type="scientific">Actinoplanes digitatis</name>
    <dbReference type="NCBI Taxonomy" id="1868"/>
    <lineage>
        <taxon>Bacteria</taxon>
        <taxon>Bacillati</taxon>
        <taxon>Actinomycetota</taxon>
        <taxon>Actinomycetes</taxon>
        <taxon>Micromonosporales</taxon>
        <taxon>Micromonosporaceae</taxon>
        <taxon>Actinoplanes</taxon>
    </lineage>
</organism>
<dbReference type="GO" id="GO:0003677">
    <property type="term" value="F:DNA binding"/>
    <property type="evidence" value="ECO:0007669"/>
    <property type="project" value="UniProtKB-KW"/>
</dbReference>
<dbReference type="SUPFAM" id="SSF46785">
    <property type="entry name" value="Winged helix' DNA-binding domain"/>
    <property type="match status" value="1"/>
</dbReference>
<dbReference type="Proteomes" id="UP000578112">
    <property type="component" value="Unassembled WGS sequence"/>
</dbReference>
<keyword evidence="1" id="KW-0805">Transcription regulation</keyword>
<evidence type="ECO:0000256" key="2">
    <source>
        <dbReference type="ARBA" id="ARBA00023125"/>
    </source>
</evidence>
<dbReference type="PANTHER" id="PTHR43132">
    <property type="entry name" value="ARSENICAL RESISTANCE OPERON REPRESSOR ARSR-RELATED"/>
    <property type="match status" value="1"/>
</dbReference>
<dbReference type="PANTHER" id="PTHR43132:SF6">
    <property type="entry name" value="HTH-TYPE TRANSCRIPTIONAL REPRESSOR CZRA"/>
    <property type="match status" value="1"/>
</dbReference>
<sequence>MLIQVSPADVAACRYAISPLFEAEGAVRTLTGHSQAGVLGPWIRRMRPRLAGLRRAEPAVGALISLFRTEDNADFLHPPPTGPRRSFADELAGVRATPLDRARAELELNLRGHRAPPAYARRILDGDDVVDRLADALQAAWSTLVEPEWPRLLAVLERDVVQRAGRVAAYGWAEGLAGLHPLVSWTANGDISIRHRDTGRYRLTGGGLLFVSSIFTNLAISTDPDRPFTVAYRARGVADIMGPPSAGPHDDALGPLIGPGRAAILRALAGPATTSQLAAQLGMSLGGVGGHLAVLHRAGLVARTRTGRSVLYARTERGETLAS</sequence>
<feature type="domain" description="HTH arsR-type" evidence="4">
    <location>
        <begin position="251"/>
        <end position="323"/>
    </location>
</feature>
<evidence type="ECO:0000259" key="4">
    <source>
        <dbReference type="SMART" id="SM00418"/>
    </source>
</evidence>
<evidence type="ECO:0000256" key="1">
    <source>
        <dbReference type="ARBA" id="ARBA00023015"/>
    </source>
</evidence>
<dbReference type="RefSeq" id="WP_184992734.1">
    <property type="nucleotide sequence ID" value="NZ_BOMK01000002.1"/>
</dbReference>
<dbReference type="Pfam" id="PF12840">
    <property type="entry name" value="HTH_20"/>
    <property type="match status" value="1"/>
</dbReference>
<dbReference type="GO" id="GO:0003700">
    <property type="term" value="F:DNA-binding transcription factor activity"/>
    <property type="evidence" value="ECO:0007669"/>
    <property type="project" value="InterPro"/>
</dbReference>
<proteinExistence type="predicted"/>
<gene>
    <name evidence="5" type="ORF">BJ971_002525</name>
</gene>
<evidence type="ECO:0000256" key="3">
    <source>
        <dbReference type="ARBA" id="ARBA00023163"/>
    </source>
</evidence>
<protein>
    <submittedName>
        <fullName evidence="5">DNA-binding transcriptional ArsR family regulator</fullName>
    </submittedName>
</protein>
<dbReference type="Gene3D" id="1.10.10.10">
    <property type="entry name" value="Winged helix-like DNA-binding domain superfamily/Winged helix DNA-binding domain"/>
    <property type="match status" value="1"/>
</dbReference>
<keyword evidence="6" id="KW-1185">Reference proteome</keyword>
<dbReference type="InterPro" id="IPR036390">
    <property type="entry name" value="WH_DNA-bd_sf"/>
</dbReference>
<reference evidence="5 6" key="1">
    <citation type="submission" date="2020-08" db="EMBL/GenBank/DDBJ databases">
        <title>Sequencing the genomes of 1000 actinobacteria strains.</title>
        <authorList>
            <person name="Klenk H.-P."/>
        </authorList>
    </citation>
    <scope>NUCLEOTIDE SEQUENCE [LARGE SCALE GENOMIC DNA]</scope>
    <source>
        <strain evidence="5 6">DSM 43149</strain>
    </source>
</reference>
<dbReference type="InterPro" id="IPR011991">
    <property type="entry name" value="ArsR-like_HTH"/>
</dbReference>
<keyword evidence="3" id="KW-0804">Transcription</keyword>